<feature type="transmembrane region" description="Helical" evidence="1">
    <location>
        <begin position="137"/>
        <end position="156"/>
    </location>
</feature>
<comment type="caution">
    <text evidence="2">The sequence shown here is derived from an EMBL/GenBank/DDBJ whole genome shotgun (WGS) entry which is preliminary data.</text>
</comment>
<evidence type="ECO:0000313" key="2">
    <source>
        <dbReference type="EMBL" id="HEF87464.1"/>
    </source>
</evidence>
<feature type="transmembrane region" description="Helical" evidence="1">
    <location>
        <begin position="79"/>
        <end position="101"/>
    </location>
</feature>
<dbReference type="EMBL" id="DSJT01000023">
    <property type="protein sequence ID" value="HEF87464.1"/>
    <property type="molecule type" value="Genomic_DNA"/>
</dbReference>
<dbReference type="AlphaFoldDB" id="A0A7C2FY52"/>
<feature type="transmembrane region" description="Helical" evidence="1">
    <location>
        <begin position="55"/>
        <end position="73"/>
    </location>
</feature>
<sequence>MRKEIVRTIANIMFKELVFQSTTMFRLGGFLKDMSDASSSEFLRKVSFSFKLNKIFSTIVFAAIPWIYLTTLIESSTSFMVETAVFSSNIVIMLLLAFLEIQNTIGIYMLRLPEVVNLYPLSNREKLFSIIMLYTKLYDLPVAFFLLSISLLTIIFTRSLAIFILSILVSAVSVVYGLAIALLISKGFYFTLSKGGTRTRYLVSSLYSFSMVFIIMIPLMLSSILKTAFTTITSSNNLVYRLVFPNPFFNVLKDFSEGLDVFLIDVASILVYLILAARGLRFIYCELIGFINVRTDFSKMFKESFSKPVMIKPTHPVKAFVNRYIKVVLRHPGYAIGFFMPPAIIIWNLIASSSFIVQALQLGSVAIIVYPVLMLSVEAHGHSLTACLPVKTSKLTRSILLIGLLEYLAIYIMVLGYAATVNAFTLSTILESWFTIPLVASLIMLEIWILFKLEGDNLFTGTFYMKISKTILIYLILSIAVVLPVWASYYFALLFMSKTNRVLIPSLITLLILFVSSRLFIKIN</sequence>
<protein>
    <submittedName>
        <fullName evidence="2">Uncharacterized protein</fullName>
    </submittedName>
</protein>
<keyword evidence="1" id="KW-0812">Transmembrane</keyword>
<feature type="transmembrane region" description="Helical" evidence="1">
    <location>
        <begin position="471"/>
        <end position="496"/>
    </location>
</feature>
<proteinExistence type="predicted"/>
<keyword evidence="1" id="KW-1133">Transmembrane helix</keyword>
<feature type="transmembrane region" description="Helical" evidence="1">
    <location>
        <begin position="356"/>
        <end position="377"/>
    </location>
</feature>
<reference evidence="2" key="1">
    <citation type="journal article" date="2020" name="mSystems">
        <title>Genome- and Community-Level Interaction Insights into Carbon Utilization and Element Cycling Functions of Hydrothermarchaeota in Hydrothermal Sediment.</title>
        <authorList>
            <person name="Zhou Z."/>
            <person name="Liu Y."/>
            <person name="Xu W."/>
            <person name="Pan J."/>
            <person name="Luo Z.H."/>
            <person name="Li M."/>
        </authorList>
    </citation>
    <scope>NUCLEOTIDE SEQUENCE [LARGE SCALE GENOMIC DNA]</scope>
    <source>
        <strain evidence="2">SpSt-23</strain>
    </source>
</reference>
<name>A0A7C2FY52_9CREN</name>
<feature type="transmembrane region" description="Helical" evidence="1">
    <location>
        <begin position="398"/>
        <end position="420"/>
    </location>
</feature>
<feature type="transmembrane region" description="Helical" evidence="1">
    <location>
        <begin position="162"/>
        <end position="184"/>
    </location>
</feature>
<feature type="transmembrane region" description="Helical" evidence="1">
    <location>
        <begin position="502"/>
        <end position="521"/>
    </location>
</feature>
<evidence type="ECO:0000256" key="1">
    <source>
        <dbReference type="SAM" id="Phobius"/>
    </source>
</evidence>
<accession>A0A7C2FY52</accession>
<feature type="transmembrane region" description="Helical" evidence="1">
    <location>
        <begin position="333"/>
        <end position="350"/>
    </location>
</feature>
<keyword evidence="1" id="KW-0472">Membrane</keyword>
<feature type="transmembrane region" description="Helical" evidence="1">
    <location>
        <begin position="205"/>
        <end position="225"/>
    </location>
</feature>
<feature type="transmembrane region" description="Helical" evidence="1">
    <location>
        <begin position="261"/>
        <end position="280"/>
    </location>
</feature>
<organism evidence="2">
    <name type="scientific">Thermosphaera aggregans</name>
    <dbReference type="NCBI Taxonomy" id="54254"/>
    <lineage>
        <taxon>Archaea</taxon>
        <taxon>Thermoproteota</taxon>
        <taxon>Thermoprotei</taxon>
        <taxon>Desulfurococcales</taxon>
        <taxon>Desulfurococcaceae</taxon>
        <taxon>Thermosphaera</taxon>
    </lineage>
</organism>
<feature type="transmembrane region" description="Helical" evidence="1">
    <location>
        <begin position="432"/>
        <end position="451"/>
    </location>
</feature>
<gene>
    <name evidence="2" type="ORF">ENP55_04090</name>
</gene>